<evidence type="ECO:0000256" key="4">
    <source>
        <dbReference type="ARBA" id="ARBA00004613"/>
    </source>
</evidence>
<dbReference type="PANTHER" id="PTHR12053">
    <property type="entry name" value="PROTEASE FAMILY M28 PLASMA GLUTAMATE CARBOXYPEPTIDASE-RELATED"/>
    <property type="match status" value="1"/>
</dbReference>
<organism evidence="23 24">
    <name type="scientific">Diploscapter pachys</name>
    <dbReference type="NCBI Taxonomy" id="2018661"/>
    <lineage>
        <taxon>Eukaryota</taxon>
        <taxon>Metazoa</taxon>
        <taxon>Ecdysozoa</taxon>
        <taxon>Nematoda</taxon>
        <taxon>Chromadorea</taxon>
        <taxon>Rhabditida</taxon>
        <taxon>Rhabditina</taxon>
        <taxon>Rhabditomorpha</taxon>
        <taxon>Rhabditoidea</taxon>
        <taxon>Rhabditidae</taxon>
        <taxon>Diploscapter</taxon>
    </lineage>
</organism>
<comment type="similarity">
    <text evidence="5">Belongs to the peptidase M28 family.</text>
</comment>
<evidence type="ECO:0000256" key="16">
    <source>
        <dbReference type="ARBA" id="ARBA00023049"/>
    </source>
</evidence>
<keyword evidence="12" id="KW-0378">Hydrolase</keyword>
<keyword evidence="18" id="KW-0325">Glycoprotein</keyword>
<evidence type="ECO:0000256" key="20">
    <source>
        <dbReference type="ARBA" id="ARBA00025833"/>
    </source>
</evidence>
<evidence type="ECO:0000256" key="18">
    <source>
        <dbReference type="ARBA" id="ARBA00023180"/>
    </source>
</evidence>
<dbReference type="SUPFAM" id="SSF53187">
    <property type="entry name" value="Zn-dependent exopeptidases"/>
    <property type="match status" value="1"/>
</dbReference>
<gene>
    <name evidence="23" type="ORF">WR25_17450</name>
</gene>
<dbReference type="GO" id="GO:0004180">
    <property type="term" value="F:carboxypeptidase activity"/>
    <property type="evidence" value="ECO:0007669"/>
    <property type="project" value="UniProtKB-KW"/>
</dbReference>
<dbReference type="GO" id="GO:0005783">
    <property type="term" value="C:endoplasmic reticulum"/>
    <property type="evidence" value="ECO:0007669"/>
    <property type="project" value="UniProtKB-SubCell"/>
</dbReference>
<evidence type="ECO:0000256" key="11">
    <source>
        <dbReference type="ARBA" id="ARBA00022729"/>
    </source>
</evidence>
<evidence type="ECO:0000256" key="14">
    <source>
        <dbReference type="ARBA" id="ARBA00022833"/>
    </source>
</evidence>
<evidence type="ECO:0000256" key="2">
    <source>
        <dbReference type="ARBA" id="ARBA00004371"/>
    </source>
</evidence>
<keyword evidence="17" id="KW-0865">Zymogen</keyword>
<evidence type="ECO:0000256" key="1">
    <source>
        <dbReference type="ARBA" id="ARBA00004240"/>
    </source>
</evidence>
<dbReference type="GO" id="GO:0070573">
    <property type="term" value="F:metallodipeptidase activity"/>
    <property type="evidence" value="ECO:0007669"/>
    <property type="project" value="InterPro"/>
</dbReference>
<keyword evidence="16" id="KW-0482">Metalloprotease</keyword>
<protein>
    <recommendedName>
        <fullName evidence="6">Carboxypeptidase Q</fullName>
    </recommendedName>
    <alternativeName>
        <fullName evidence="21">Plasma glutamate carboxypeptidase</fullName>
    </alternativeName>
</protein>
<evidence type="ECO:0000256" key="9">
    <source>
        <dbReference type="ARBA" id="ARBA00022670"/>
    </source>
</evidence>
<evidence type="ECO:0000256" key="7">
    <source>
        <dbReference type="ARBA" id="ARBA00022525"/>
    </source>
</evidence>
<comment type="subunit">
    <text evidence="20">Homodimer. The monomeric form is inactive while the homodimer is active.</text>
</comment>
<evidence type="ECO:0000313" key="24">
    <source>
        <dbReference type="Proteomes" id="UP000218231"/>
    </source>
</evidence>
<dbReference type="Gene3D" id="3.40.630.10">
    <property type="entry name" value="Zn peptidases"/>
    <property type="match status" value="1"/>
</dbReference>
<sequence length="224" mass="24857">MLGRWAKRGKKITIKLNFESRKNGTVISRNTILELKGATKPDEIVLIGGHSDSWDVGLGAIDNGGGTAAVRSAIISLAELARKYPSMAPKRTIRAVFWTAEEQGYFGSDQYFKDHKDEKIVFAGETDIGAFKPKSYNAILQYTGNKGDIQLFSKHGVPCAYYISDQTNERYFPLHHTRGDYPSAFTPEDIDAVAAIYAAAAFHYAQTDHKFEELIDDTVTDHSS</sequence>
<proteinExistence type="inferred from homology"/>
<evidence type="ECO:0000256" key="13">
    <source>
        <dbReference type="ARBA" id="ARBA00022824"/>
    </source>
</evidence>
<accession>A0A2A2J746</accession>
<evidence type="ECO:0000256" key="5">
    <source>
        <dbReference type="ARBA" id="ARBA00010918"/>
    </source>
</evidence>
<evidence type="ECO:0000313" key="23">
    <source>
        <dbReference type="EMBL" id="PAV57451.1"/>
    </source>
</evidence>
<feature type="domain" description="Peptidase M28" evidence="22">
    <location>
        <begin position="30"/>
        <end position="136"/>
    </location>
</feature>
<evidence type="ECO:0000259" key="22">
    <source>
        <dbReference type="Pfam" id="PF04389"/>
    </source>
</evidence>
<keyword evidence="11" id="KW-0732">Signal</keyword>
<evidence type="ECO:0000256" key="12">
    <source>
        <dbReference type="ARBA" id="ARBA00022801"/>
    </source>
</evidence>
<dbReference type="InterPro" id="IPR007484">
    <property type="entry name" value="Peptidase_M28"/>
</dbReference>
<dbReference type="GO" id="GO:0005794">
    <property type="term" value="C:Golgi apparatus"/>
    <property type="evidence" value="ECO:0007669"/>
    <property type="project" value="UniProtKB-SubCell"/>
</dbReference>
<dbReference type="GO" id="GO:0005764">
    <property type="term" value="C:lysosome"/>
    <property type="evidence" value="ECO:0007669"/>
    <property type="project" value="UniProtKB-SubCell"/>
</dbReference>
<keyword evidence="19" id="KW-0458">Lysosome</keyword>
<keyword evidence="7" id="KW-0964">Secreted</keyword>
<evidence type="ECO:0000256" key="6">
    <source>
        <dbReference type="ARBA" id="ARBA00014116"/>
    </source>
</evidence>
<dbReference type="Pfam" id="PF04389">
    <property type="entry name" value="Peptidase_M28"/>
    <property type="match status" value="1"/>
</dbReference>
<dbReference type="AlphaFoldDB" id="A0A2A2J746"/>
<evidence type="ECO:0000256" key="8">
    <source>
        <dbReference type="ARBA" id="ARBA00022645"/>
    </source>
</evidence>
<reference evidence="23 24" key="1">
    <citation type="journal article" date="2017" name="Curr. Biol.">
        <title>Genome architecture and evolution of a unichromosomal asexual nematode.</title>
        <authorList>
            <person name="Fradin H."/>
            <person name="Zegar C."/>
            <person name="Gutwein M."/>
            <person name="Lucas J."/>
            <person name="Kovtun M."/>
            <person name="Corcoran D."/>
            <person name="Baugh L.R."/>
            <person name="Kiontke K."/>
            <person name="Gunsalus K."/>
            <person name="Fitch D.H."/>
            <person name="Piano F."/>
        </authorList>
    </citation>
    <scope>NUCLEOTIDE SEQUENCE [LARGE SCALE GENOMIC DNA]</scope>
    <source>
        <strain evidence="23">PF1309</strain>
    </source>
</reference>
<evidence type="ECO:0000256" key="19">
    <source>
        <dbReference type="ARBA" id="ARBA00023228"/>
    </source>
</evidence>
<dbReference type="GO" id="GO:0005576">
    <property type="term" value="C:extracellular region"/>
    <property type="evidence" value="ECO:0007669"/>
    <property type="project" value="UniProtKB-SubCell"/>
</dbReference>
<dbReference type="InterPro" id="IPR039866">
    <property type="entry name" value="CPQ"/>
</dbReference>
<evidence type="ECO:0000256" key="15">
    <source>
        <dbReference type="ARBA" id="ARBA00023034"/>
    </source>
</evidence>
<keyword evidence="14" id="KW-0862">Zinc</keyword>
<evidence type="ECO:0000256" key="17">
    <source>
        <dbReference type="ARBA" id="ARBA00023145"/>
    </source>
</evidence>
<keyword evidence="24" id="KW-1185">Reference proteome</keyword>
<dbReference type="EMBL" id="LIAE01010638">
    <property type="protein sequence ID" value="PAV57451.1"/>
    <property type="molecule type" value="Genomic_DNA"/>
</dbReference>
<dbReference type="OrthoDB" id="10013407at2759"/>
<dbReference type="GO" id="GO:0006508">
    <property type="term" value="P:proteolysis"/>
    <property type="evidence" value="ECO:0007669"/>
    <property type="project" value="UniProtKB-KW"/>
</dbReference>
<comment type="caution">
    <text evidence="23">The sequence shown here is derived from an EMBL/GenBank/DDBJ whole genome shotgun (WGS) entry which is preliminary data.</text>
</comment>
<keyword evidence="10" id="KW-0479">Metal-binding</keyword>
<keyword evidence="13" id="KW-0256">Endoplasmic reticulum</keyword>
<dbReference type="STRING" id="2018661.A0A2A2J746"/>
<dbReference type="Proteomes" id="UP000218231">
    <property type="component" value="Unassembled WGS sequence"/>
</dbReference>
<dbReference type="PANTHER" id="PTHR12053:SF3">
    <property type="entry name" value="CARBOXYPEPTIDASE Q"/>
    <property type="match status" value="1"/>
</dbReference>
<evidence type="ECO:0000256" key="3">
    <source>
        <dbReference type="ARBA" id="ARBA00004555"/>
    </source>
</evidence>
<dbReference type="GO" id="GO:0046872">
    <property type="term" value="F:metal ion binding"/>
    <property type="evidence" value="ECO:0007669"/>
    <property type="project" value="UniProtKB-KW"/>
</dbReference>
<evidence type="ECO:0000256" key="21">
    <source>
        <dbReference type="ARBA" id="ARBA00033328"/>
    </source>
</evidence>
<comment type="subcellular location">
    <subcellularLocation>
        <location evidence="1">Endoplasmic reticulum</location>
    </subcellularLocation>
    <subcellularLocation>
        <location evidence="3">Golgi apparatus</location>
    </subcellularLocation>
    <subcellularLocation>
        <location evidence="2">Lysosome</location>
    </subcellularLocation>
    <subcellularLocation>
        <location evidence="4">Secreted</location>
    </subcellularLocation>
</comment>
<keyword evidence="8" id="KW-0121">Carboxypeptidase</keyword>
<keyword evidence="9" id="KW-0645">Protease</keyword>
<evidence type="ECO:0000256" key="10">
    <source>
        <dbReference type="ARBA" id="ARBA00022723"/>
    </source>
</evidence>
<name>A0A2A2J746_9BILA</name>
<keyword evidence="15" id="KW-0333">Golgi apparatus</keyword>